<evidence type="ECO:0000313" key="4">
    <source>
        <dbReference type="EMBL" id="CAB4843708.1"/>
    </source>
</evidence>
<dbReference type="EMBL" id="CAFBAA010000022">
    <property type="protein sequence ID" value="CAB4843708.1"/>
    <property type="molecule type" value="Genomic_DNA"/>
</dbReference>
<reference evidence="4" key="1">
    <citation type="submission" date="2020-05" db="EMBL/GenBank/DDBJ databases">
        <authorList>
            <person name="Chiriac C."/>
            <person name="Salcher M."/>
            <person name="Ghai R."/>
            <person name="Kavagutti S V."/>
        </authorList>
    </citation>
    <scope>NUCLEOTIDE SEQUENCE</scope>
</reference>
<accession>A0A6J7BHK0</accession>
<evidence type="ECO:0000313" key="3">
    <source>
        <dbReference type="EMBL" id="CAB4695684.1"/>
    </source>
</evidence>
<gene>
    <name evidence="2" type="ORF">UFOPK2342_00491</name>
    <name evidence="3" type="ORF">UFOPK2423_00855</name>
    <name evidence="4" type="ORF">UFOPK3266_00959</name>
    <name evidence="5" type="ORF">UFOPK4367_00518</name>
</gene>
<organism evidence="4">
    <name type="scientific">freshwater metagenome</name>
    <dbReference type="NCBI Taxonomy" id="449393"/>
    <lineage>
        <taxon>unclassified sequences</taxon>
        <taxon>metagenomes</taxon>
        <taxon>ecological metagenomes</taxon>
    </lineage>
</organism>
<feature type="transmembrane region" description="Helical" evidence="1">
    <location>
        <begin position="9"/>
        <end position="27"/>
    </location>
</feature>
<keyword evidence="1" id="KW-1133">Transmembrane helix</keyword>
<evidence type="ECO:0000256" key="1">
    <source>
        <dbReference type="SAM" id="Phobius"/>
    </source>
</evidence>
<feature type="transmembrane region" description="Helical" evidence="1">
    <location>
        <begin position="65"/>
        <end position="88"/>
    </location>
</feature>
<proteinExistence type="predicted"/>
<feature type="transmembrane region" description="Helical" evidence="1">
    <location>
        <begin position="39"/>
        <end position="58"/>
    </location>
</feature>
<dbReference type="EMBL" id="CAEZXN010000016">
    <property type="protein sequence ID" value="CAB4695684.1"/>
    <property type="molecule type" value="Genomic_DNA"/>
</dbReference>
<evidence type="ECO:0000313" key="5">
    <source>
        <dbReference type="EMBL" id="CAB5073980.1"/>
    </source>
</evidence>
<evidence type="ECO:0000313" key="2">
    <source>
        <dbReference type="EMBL" id="CAB4671858.1"/>
    </source>
</evidence>
<dbReference type="EMBL" id="CAEZXB010000006">
    <property type="protein sequence ID" value="CAB4671858.1"/>
    <property type="molecule type" value="Genomic_DNA"/>
</dbReference>
<feature type="transmembrane region" description="Helical" evidence="1">
    <location>
        <begin position="108"/>
        <end position="129"/>
    </location>
</feature>
<name>A0A6J7BHK0_9ZZZZ</name>
<keyword evidence="1" id="KW-0472">Membrane</keyword>
<protein>
    <submittedName>
        <fullName evidence="4">Unannotated protein</fullName>
    </submittedName>
</protein>
<dbReference type="AlphaFoldDB" id="A0A6J7BHK0"/>
<keyword evidence="1" id="KW-0812">Transmembrane</keyword>
<dbReference type="EMBL" id="CAFBRC010000025">
    <property type="protein sequence ID" value="CAB5073980.1"/>
    <property type="molecule type" value="Genomic_DNA"/>
</dbReference>
<sequence>MKPTVAQRVLLSVSLTLSLLFAVLIYMNEYGLTLVATEFFQLARIVVIVMALIMGFGGKKKITFALIYFGTFLLAIVANFFIGFNFLASIYRGLFNVRSWMYLDIRELMPYIIITLVVNAPFLVAYILGLTQKAASEMRLPAPASAPQIHMSHAPAQGEIRSLRGDLESLAGLLREGLITQDDYDRKKEEILRRL</sequence>